<keyword evidence="6" id="KW-0732">Signal</keyword>
<gene>
    <name evidence="7" type="ORF">DFQ27_001488</name>
</gene>
<evidence type="ECO:0000256" key="3">
    <source>
        <dbReference type="ARBA" id="ARBA00023136"/>
    </source>
</evidence>
<dbReference type="EMBL" id="JAAAJB010000015">
    <property type="protein sequence ID" value="KAG0269939.1"/>
    <property type="molecule type" value="Genomic_DNA"/>
</dbReference>
<evidence type="ECO:0000256" key="6">
    <source>
        <dbReference type="SAM" id="SignalP"/>
    </source>
</evidence>
<proteinExistence type="inferred from homology"/>
<dbReference type="OrthoDB" id="73901at2759"/>
<feature type="region of interest" description="Disordered" evidence="5">
    <location>
        <begin position="302"/>
        <end position="330"/>
    </location>
</feature>
<feature type="signal peptide" evidence="6">
    <location>
        <begin position="1"/>
        <end position="25"/>
    </location>
</feature>
<reference evidence="7" key="1">
    <citation type="journal article" date="2020" name="Fungal Divers.">
        <title>Resolving the Mortierellaceae phylogeny through synthesis of multi-gene phylogenetics and phylogenomics.</title>
        <authorList>
            <person name="Vandepol N."/>
            <person name="Liber J."/>
            <person name="Desiro A."/>
            <person name="Na H."/>
            <person name="Kennedy M."/>
            <person name="Barry K."/>
            <person name="Grigoriev I.V."/>
            <person name="Miller A.N."/>
            <person name="O'Donnell K."/>
            <person name="Stajich J.E."/>
            <person name="Bonito G."/>
        </authorList>
    </citation>
    <scope>NUCLEOTIDE SEQUENCE</scope>
    <source>
        <strain evidence="7">BC1065</strain>
    </source>
</reference>
<comment type="subcellular location">
    <subcellularLocation>
        <location evidence="4">Membrane</location>
        <topology evidence="4">Multi-pass membrane protein</topology>
    </subcellularLocation>
</comment>
<protein>
    <recommendedName>
        <fullName evidence="4">Copper transport protein</fullName>
    </recommendedName>
</protein>
<dbReference type="GO" id="GO:0016020">
    <property type="term" value="C:membrane"/>
    <property type="evidence" value="ECO:0007669"/>
    <property type="project" value="UniProtKB-SubCell"/>
</dbReference>
<evidence type="ECO:0000313" key="7">
    <source>
        <dbReference type="EMBL" id="KAG0269939.1"/>
    </source>
</evidence>
<dbReference type="GO" id="GO:0005375">
    <property type="term" value="F:copper ion transmembrane transporter activity"/>
    <property type="evidence" value="ECO:0007669"/>
    <property type="project" value="UniProtKB-UniRule"/>
</dbReference>
<evidence type="ECO:0000256" key="4">
    <source>
        <dbReference type="RuleBase" id="RU367022"/>
    </source>
</evidence>
<dbReference type="PANTHER" id="PTHR12483:SF119">
    <property type="entry name" value="COPPER TRANSPORT PROTEIN-RELATED"/>
    <property type="match status" value="1"/>
</dbReference>
<comment type="caution">
    <text evidence="7">The sequence shown here is derived from an EMBL/GenBank/DDBJ whole genome shotgun (WGS) entry which is preliminary data.</text>
</comment>
<name>A0A9P6UD30_9FUNG</name>
<accession>A0A9P6UD30</accession>
<evidence type="ECO:0000256" key="5">
    <source>
        <dbReference type="SAM" id="MobiDB-lite"/>
    </source>
</evidence>
<dbReference type="InterPro" id="IPR007274">
    <property type="entry name" value="Cop_transporter"/>
</dbReference>
<feature type="transmembrane region" description="Helical" evidence="4">
    <location>
        <begin position="394"/>
        <end position="412"/>
    </location>
</feature>
<dbReference type="Proteomes" id="UP000807716">
    <property type="component" value="Unassembled WGS sequence"/>
</dbReference>
<dbReference type="PANTHER" id="PTHR12483">
    <property type="entry name" value="SOLUTE CARRIER FAMILY 31 COPPER TRANSPORTERS"/>
    <property type="match status" value="1"/>
</dbReference>
<keyword evidence="8" id="KW-1185">Reference proteome</keyword>
<evidence type="ECO:0000313" key="8">
    <source>
        <dbReference type="Proteomes" id="UP000807716"/>
    </source>
</evidence>
<evidence type="ECO:0000256" key="1">
    <source>
        <dbReference type="ARBA" id="ARBA00022692"/>
    </source>
</evidence>
<dbReference type="AlphaFoldDB" id="A0A9P6UD30"/>
<keyword evidence="3 4" id="KW-0472">Membrane</keyword>
<dbReference type="Pfam" id="PF04145">
    <property type="entry name" value="Ctr"/>
    <property type="match status" value="1"/>
</dbReference>
<feature type="chain" id="PRO_5040233260" description="Copper transport protein" evidence="6">
    <location>
        <begin position="26"/>
        <end position="437"/>
    </location>
</feature>
<keyword evidence="4" id="KW-0186">Copper</keyword>
<evidence type="ECO:0000256" key="2">
    <source>
        <dbReference type="ARBA" id="ARBA00022989"/>
    </source>
</evidence>
<keyword evidence="4" id="KW-0187">Copper transport</keyword>
<feature type="transmembrane region" description="Helical" evidence="4">
    <location>
        <begin position="250"/>
        <end position="270"/>
    </location>
</feature>
<keyword evidence="4" id="KW-0406">Ion transport</keyword>
<keyword evidence="2 4" id="KW-1133">Transmembrane helix</keyword>
<keyword evidence="4" id="KW-0813">Transport</keyword>
<comment type="similarity">
    <text evidence="4">Belongs to the copper transporter (Ctr) (TC 1.A.56) family. SLC31A subfamily.</text>
</comment>
<feature type="compositionally biased region" description="Basic and acidic residues" evidence="5">
    <location>
        <begin position="321"/>
        <end position="330"/>
    </location>
</feature>
<keyword evidence="1 4" id="KW-0812">Transmembrane</keyword>
<sequence>MRSHLASMVAAMPLLLALMGSLASAQVDCLTNSSDPSCKSYTMPPDMVKTDLDALCKQMPYMPGCSIYKSCQDMGKTDEWCQPLSLLADVCAKDMPSMRDCAHYVSMCGQPANATTPRAVPDECKTQPMVDSLPTTKEASNLVIDICTEMDMAGCERCPKPPPGAYAADCDTIGTYAILCKSMPDMSQCATWKTMCSPTSPTDPQLNFDQSQYCAAGQGDPEMDPPAMRMFFHLGYADYVLFQTWVPRNMGQYVGTWFALFFLTLIYQFISTYRASLDIQWAEVNAAAVAAAASSIVTNAADGGHRADSPDIVKGLSPLSSDRESLRGSTRERTPMALVDEAGRPTSILRCWVDQWRQPWTTTEVQQNVIRFFLTAVESTLGYSLMLVTMTFNVPLFFAVIAGLAVGAVVFARQKTMVVRTGGPNANANTSGCAGCG</sequence>
<organism evidence="7 8">
    <name type="scientific">Actinomortierella ambigua</name>
    <dbReference type="NCBI Taxonomy" id="1343610"/>
    <lineage>
        <taxon>Eukaryota</taxon>
        <taxon>Fungi</taxon>
        <taxon>Fungi incertae sedis</taxon>
        <taxon>Mucoromycota</taxon>
        <taxon>Mortierellomycotina</taxon>
        <taxon>Mortierellomycetes</taxon>
        <taxon>Mortierellales</taxon>
        <taxon>Mortierellaceae</taxon>
        <taxon>Actinomortierella</taxon>
    </lineage>
</organism>